<reference evidence="1" key="1">
    <citation type="journal article" date="2013" name="Genome Announc.">
        <title>Draft Genome Sequences of Helicobacter pylori Strains Isolated from Regions of Low and High Gastric Cancer Risk in Colombia.</title>
        <authorList>
            <person name="Sheh A."/>
            <person name="Piazuelo M.B."/>
            <person name="Wilson K.T."/>
            <person name="Correa P."/>
            <person name="Fox J.G."/>
        </authorList>
    </citation>
    <scope>NUCLEOTIDE SEQUENCE [LARGE SCALE GENOMIC DNA]</scope>
    <source>
        <strain evidence="1">PZ5024</strain>
    </source>
</reference>
<gene>
    <name evidence="1" type="ORF">L931_09475</name>
</gene>
<sequence>MRKQVIFSKKKRSWGVRGILRGLRGVLSQSTPLSPYKMNLKYFSYKMNLKYFSYKMNLKYFLKGIT</sequence>
<dbReference type="PATRIC" id="fig|1337391.3.peg.954"/>
<evidence type="ECO:0000313" key="1">
    <source>
        <dbReference type="EMBL" id="EQD97295.1"/>
    </source>
</evidence>
<dbReference type="AlphaFoldDB" id="T2SYB8"/>
<comment type="caution">
    <text evidence="1">The sequence shown here is derived from an EMBL/GenBank/DDBJ whole genome shotgun (WGS) entry which is preliminary data.</text>
</comment>
<dbReference type="EMBL" id="ASYS01000220">
    <property type="protein sequence ID" value="EQD97295.1"/>
    <property type="molecule type" value="Genomic_DNA"/>
</dbReference>
<accession>T2SYB8</accession>
<organism evidence="1">
    <name type="scientific">Helicobacter pylori PZ5024</name>
    <dbReference type="NCBI Taxonomy" id="1337391"/>
    <lineage>
        <taxon>Bacteria</taxon>
        <taxon>Pseudomonadati</taxon>
        <taxon>Campylobacterota</taxon>
        <taxon>Epsilonproteobacteria</taxon>
        <taxon>Campylobacterales</taxon>
        <taxon>Helicobacteraceae</taxon>
        <taxon>Helicobacter</taxon>
    </lineage>
</organism>
<protein>
    <submittedName>
        <fullName evidence="1">Uncharacterized protein</fullName>
    </submittedName>
</protein>
<name>T2SYB8_HELPX</name>
<proteinExistence type="predicted"/>
<dbReference type="Proteomes" id="UP000015645">
    <property type="component" value="Unassembled WGS sequence"/>
</dbReference>